<evidence type="ECO:0000313" key="16">
    <source>
        <dbReference type="EMBL" id="GMM33127.1"/>
    </source>
</evidence>
<feature type="compositionally biased region" description="Polar residues" evidence="12">
    <location>
        <begin position="1"/>
        <end position="16"/>
    </location>
</feature>
<evidence type="ECO:0000256" key="11">
    <source>
        <dbReference type="ARBA" id="ARBA00023211"/>
    </source>
</evidence>
<dbReference type="AlphaFoldDB" id="A0AAV5QEP8"/>
<feature type="region of interest" description="Disordered" evidence="12">
    <location>
        <begin position="1"/>
        <end position="29"/>
    </location>
</feature>
<dbReference type="InterPro" id="IPR050422">
    <property type="entry name" value="X-Pro_aminopeptidase_P"/>
</dbReference>
<dbReference type="InterPro" id="IPR000587">
    <property type="entry name" value="Creatinase_N"/>
</dbReference>
<evidence type="ECO:0000259" key="13">
    <source>
        <dbReference type="Pfam" id="PF00557"/>
    </source>
</evidence>
<dbReference type="GO" id="GO:0046872">
    <property type="term" value="F:metal ion binding"/>
    <property type="evidence" value="ECO:0007669"/>
    <property type="project" value="UniProtKB-KW"/>
</dbReference>
<dbReference type="InterPro" id="IPR036005">
    <property type="entry name" value="Creatinase/aminopeptidase-like"/>
</dbReference>
<keyword evidence="9" id="KW-0479">Metal-binding</keyword>
<keyword evidence="8" id="KW-0645">Protease</keyword>
<comment type="catalytic activity">
    <reaction evidence="1">
        <text>Release of any N-terminal amino acid, including proline, that is linked to proline, even from a dipeptide or tripeptide.</text>
        <dbReference type="EC" id="3.4.11.9"/>
    </reaction>
</comment>
<feature type="domain" description="Peptidase M24" evidence="13">
    <location>
        <begin position="438"/>
        <end position="654"/>
    </location>
</feature>
<reference evidence="16 17" key="1">
    <citation type="journal article" date="2023" name="Elife">
        <title>Identification of key yeast species and microbe-microbe interactions impacting larval growth of Drosophila in the wild.</title>
        <authorList>
            <person name="Mure A."/>
            <person name="Sugiura Y."/>
            <person name="Maeda R."/>
            <person name="Honda K."/>
            <person name="Sakurai N."/>
            <person name="Takahashi Y."/>
            <person name="Watada M."/>
            <person name="Katoh T."/>
            <person name="Gotoh A."/>
            <person name="Gotoh Y."/>
            <person name="Taniguchi I."/>
            <person name="Nakamura K."/>
            <person name="Hayashi T."/>
            <person name="Katayama T."/>
            <person name="Uemura T."/>
            <person name="Hattori Y."/>
        </authorList>
    </citation>
    <scope>NUCLEOTIDE SEQUENCE [LARGE SCALE GENOMIC DNA]</scope>
    <source>
        <strain evidence="16 17">SC-9</strain>
    </source>
</reference>
<evidence type="ECO:0000259" key="14">
    <source>
        <dbReference type="Pfam" id="PF01321"/>
    </source>
</evidence>
<evidence type="ECO:0000256" key="1">
    <source>
        <dbReference type="ARBA" id="ARBA00001424"/>
    </source>
</evidence>
<gene>
    <name evidence="16" type="ORF">DASC09_004520</name>
</gene>
<evidence type="ECO:0000256" key="12">
    <source>
        <dbReference type="SAM" id="MobiDB-lite"/>
    </source>
</evidence>
<dbReference type="Pfam" id="PF16189">
    <property type="entry name" value="Creatinase_N_2"/>
    <property type="match status" value="1"/>
</dbReference>
<accession>A0AAV5QEP8</accession>
<dbReference type="EC" id="3.4.11.9" evidence="5"/>
<evidence type="ECO:0000256" key="9">
    <source>
        <dbReference type="ARBA" id="ARBA00022723"/>
    </source>
</evidence>
<dbReference type="Gene3D" id="3.40.350.10">
    <property type="entry name" value="Creatinase/prolidase N-terminal domain"/>
    <property type="match status" value="2"/>
</dbReference>
<dbReference type="PANTHER" id="PTHR43763:SF6">
    <property type="entry name" value="XAA-PRO AMINOPEPTIDASE 1"/>
    <property type="match status" value="1"/>
</dbReference>
<dbReference type="PANTHER" id="PTHR43763">
    <property type="entry name" value="XAA-PRO AMINOPEPTIDASE 1"/>
    <property type="match status" value="1"/>
</dbReference>
<evidence type="ECO:0000256" key="3">
    <source>
        <dbReference type="ARBA" id="ARBA00004496"/>
    </source>
</evidence>
<keyword evidence="17" id="KW-1185">Reference proteome</keyword>
<evidence type="ECO:0000259" key="15">
    <source>
        <dbReference type="Pfam" id="PF16188"/>
    </source>
</evidence>
<comment type="similarity">
    <text evidence="4">Belongs to the peptidase M24B family.</text>
</comment>
<dbReference type="SUPFAM" id="SSF55920">
    <property type="entry name" value="Creatinase/aminopeptidase"/>
    <property type="match status" value="1"/>
</dbReference>
<name>A0AAV5QEP8_9ASCO</name>
<sequence>MSQRLVQQTSRLSLVSSRHENSTARPRLSRNCSNCVCSPGLLSRQNRRASIIAKRMNLKRSSTSGSLTRSSTRASLIGEDDELCKTAKEINTSKRLEALRHEMKSEDIAVYIVPSEDEHQSEYVSPKDQRRSFISGFSGSAGIAVITRDPMSMNDVPDGLSALSTDGRYFIQAENELDFNWKLLKQGVKDQPTWQEWAILNAIQMSLDSGLDIKIGINSKLFNYTQYSELSKQLKDQVYKTITEKKLEKNPPSIDIIPVKRDLIDAIWSQFEIPPTRPASKLMKLTENFTGDSVSSKICKLRNSLKTKYSHTNFVVTSLDQIAWLLNLRGSDIQYNPIFYSFFILTNDRNILFCDLQERLDDNNADIAEYLATNGIEVKPYSSFYDELVSISGDIQEFLVPNSCSWAVCQQLKSKFKLIDSPIELLKAVKNSTELSNFKVAHSKDGIACIKFFAWLEDQLVNKEELINEHDVACRQEEFRKEQPNYVDLSFETISSTGSNAAIIHYAPPVEGSSVIDPSKIYLNDSGAQYLEGTTDITRTYHFTQASEEEKQNYTLVLKGNIAIENLKFPEGTNGYMIDSIARQFLWRKGLDYKHGTSHGVGAFLNVHEGPIGIGFRPHYAKYPLQAGNVISNEPGYYKTGEYGIRIENVVYVTRDEKFDQFLKCVNMTRVPYCRELIDTSLLLQEEIEHINSYHDSIWREFNSQLKNDCVTLNWLKRQCQPL</sequence>
<evidence type="ECO:0000256" key="7">
    <source>
        <dbReference type="ARBA" id="ARBA00022490"/>
    </source>
</evidence>
<dbReference type="EMBL" id="BTFZ01000001">
    <property type="protein sequence ID" value="GMM33127.1"/>
    <property type="molecule type" value="Genomic_DNA"/>
</dbReference>
<keyword evidence="11" id="KW-0464">Manganese</keyword>
<feature type="domain" description="Creatinase N-terminal" evidence="14">
    <location>
        <begin position="95"/>
        <end position="238"/>
    </location>
</feature>
<dbReference type="RefSeq" id="XP_064850127.1">
    <property type="nucleotide sequence ID" value="XM_064994055.1"/>
</dbReference>
<protein>
    <recommendedName>
        <fullName evidence="5">Xaa-Pro aminopeptidase</fullName>
        <ecNumber evidence="5">3.4.11.9</ecNumber>
    </recommendedName>
</protein>
<dbReference type="InterPro" id="IPR033740">
    <property type="entry name" value="Pept_M24B"/>
</dbReference>
<dbReference type="CDD" id="cd01085">
    <property type="entry name" value="APP"/>
    <property type="match status" value="1"/>
</dbReference>
<feature type="domain" description="Peptidase M24 C-terminal" evidence="15">
    <location>
        <begin position="661"/>
        <end position="723"/>
    </location>
</feature>
<evidence type="ECO:0000256" key="4">
    <source>
        <dbReference type="ARBA" id="ARBA00008766"/>
    </source>
</evidence>
<organism evidence="16 17">
    <name type="scientific">Saccharomycopsis crataegensis</name>
    <dbReference type="NCBI Taxonomy" id="43959"/>
    <lineage>
        <taxon>Eukaryota</taxon>
        <taxon>Fungi</taxon>
        <taxon>Dikarya</taxon>
        <taxon>Ascomycota</taxon>
        <taxon>Saccharomycotina</taxon>
        <taxon>Saccharomycetes</taxon>
        <taxon>Saccharomycopsidaceae</taxon>
        <taxon>Saccharomycopsis</taxon>
    </lineage>
</organism>
<dbReference type="SUPFAM" id="SSF53092">
    <property type="entry name" value="Creatinase/prolidase N-terminal domain"/>
    <property type="match status" value="1"/>
</dbReference>
<dbReference type="Gene3D" id="3.90.230.10">
    <property type="entry name" value="Creatinase/methionine aminopeptidase superfamily"/>
    <property type="match status" value="1"/>
</dbReference>
<keyword evidence="7" id="KW-0963">Cytoplasm</keyword>
<dbReference type="Pfam" id="PF00557">
    <property type="entry name" value="Peptidase_M24"/>
    <property type="match status" value="1"/>
</dbReference>
<keyword evidence="10" id="KW-0378">Hydrolase</keyword>
<comment type="cofactor">
    <cofactor evidence="2">
        <name>Mn(2+)</name>
        <dbReference type="ChEBI" id="CHEBI:29035"/>
    </cofactor>
</comment>
<dbReference type="GeneID" id="90071106"/>
<dbReference type="GO" id="GO:0006508">
    <property type="term" value="P:proteolysis"/>
    <property type="evidence" value="ECO:0007669"/>
    <property type="project" value="UniProtKB-KW"/>
</dbReference>
<dbReference type="InterPro" id="IPR032416">
    <property type="entry name" value="Peptidase_M24_C"/>
</dbReference>
<dbReference type="FunFam" id="3.40.350.10:FF:000015">
    <property type="entry name" value="Xaa-Pro aminopeptidase app-1"/>
    <property type="match status" value="1"/>
</dbReference>
<evidence type="ECO:0000256" key="8">
    <source>
        <dbReference type="ARBA" id="ARBA00022670"/>
    </source>
</evidence>
<dbReference type="InterPro" id="IPR029149">
    <property type="entry name" value="Creatin/AminoP/Spt16_N"/>
</dbReference>
<dbReference type="Pfam" id="PF01321">
    <property type="entry name" value="Creatinase_N"/>
    <property type="match status" value="1"/>
</dbReference>
<keyword evidence="6 16" id="KW-0031">Aminopeptidase</keyword>
<dbReference type="FunFam" id="3.90.230.10:FF:000007">
    <property type="entry name" value="Xaa-Pro aminopeptidase P"/>
    <property type="match status" value="1"/>
</dbReference>
<comment type="subcellular location">
    <subcellularLocation>
        <location evidence="3">Cytoplasm</location>
    </subcellularLocation>
</comment>
<evidence type="ECO:0000313" key="17">
    <source>
        <dbReference type="Proteomes" id="UP001360560"/>
    </source>
</evidence>
<comment type="caution">
    <text evidence="16">The sequence shown here is derived from an EMBL/GenBank/DDBJ whole genome shotgun (WGS) entry which is preliminary data.</text>
</comment>
<evidence type="ECO:0000256" key="5">
    <source>
        <dbReference type="ARBA" id="ARBA00012574"/>
    </source>
</evidence>
<evidence type="ECO:0000256" key="10">
    <source>
        <dbReference type="ARBA" id="ARBA00022801"/>
    </source>
</evidence>
<dbReference type="Proteomes" id="UP001360560">
    <property type="component" value="Unassembled WGS sequence"/>
</dbReference>
<dbReference type="GO" id="GO:0005737">
    <property type="term" value="C:cytoplasm"/>
    <property type="evidence" value="ECO:0007669"/>
    <property type="project" value="UniProtKB-SubCell"/>
</dbReference>
<evidence type="ECO:0000256" key="6">
    <source>
        <dbReference type="ARBA" id="ARBA00022438"/>
    </source>
</evidence>
<dbReference type="GO" id="GO:0070006">
    <property type="term" value="F:metalloaminopeptidase activity"/>
    <property type="evidence" value="ECO:0007669"/>
    <property type="project" value="InterPro"/>
</dbReference>
<dbReference type="Pfam" id="PF16188">
    <property type="entry name" value="Peptidase_M24_C"/>
    <property type="match status" value="1"/>
</dbReference>
<proteinExistence type="inferred from homology"/>
<evidence type="ECO:0000256" key="2">
    <source>
        <dbReference type="ARBA" id="ARBA00001936"/>
    </source>
</evidence>
<dbReference type="InterPro" id="IPR000994">
    <property type="entry name" value="Pept_M24"/>
</dbReference>